<protein>
    <recommendedName>
        <fullName evidence="4">DNA primase</fullName>
    </recommendedName>
</protein>
<dbReference type="EMBL" id="JARXVQ010000001">
    <property type="protein sequence ID" value="MDH6182411.1"/>
    <property type="molecule type" value="Genomic_DNA"/>
</dbReference>
<evidence type="ECO:0000313" key="3">
    <source>
        <dbReference type="Proteomes" id="UP001160142"/>
    </source>
</evidence>
<feature type="compositionally biased region" description="Acidic residues" evidence="1">
    <location>
        <begin position="49"/>
        <end position="71"/>
    </location>
</feature>
<evidence type="ECO:0000256" key="1">
    <source>
        <dbReference type="SAM" id="MobiDB-lite"/>
    </source>
</evidence>
<sequence>MRRDELDDGALAGIVSGDQGIDDDLAAEEQSAFEADELGIPEEAQPDTQGEDPLEAELGEDGQGDLAPEDL</sequence>
<comment type="caution">
    <text evidence="2">The sequence shown here is derived from an EMBL/GenBank/DDBJ whole genome shotgun (WGS) entry which is preliminary data.</text>
</comment>
<dbReference type="Proteomes" id="UP001160142">
    <property type="component" value="Unassembled WGS sequence"/>
</dbReference>
<accession>A0ABT6KRE4</accession>
<reference evidence="2 3" key="1">
    <citation type="submission" date="2023-04" db="EMBL/GenBank/DDBJ databases">
        <title>Genome Encyclopedia of Bacteria and Archaea VI: Functional Genomics of Type Strains.</title>
        <authorList>
            <person name="Whitman W."/>
        </authorList>
    </citation>
    <scope>NUCLEOTIDE SEQUENCE [LARGE SCALE GENOMIC DNA]</scope>
    <source>
        <strain evidence="2 3">SG_E_30_P1</strain>
    </source>
</reference>
<dbReference type="RefSeq" id="WP_322134690.1">
    <property type="nucleotide sequence ID" value="NZ_CP085036.1"/>
</dbReference>
<evidence type="ECO:0008006" key="4">
    <source>
        <dbReference type="Google" id="ProtNLM"/>
    </source>
</evidence>
<gene>
    <name evidence="2" type="ORF">M2152_002593</name>
</gene>
<proteinExistence type="predicted"/>
<feature type="region of interest" description="Disordered" evidence="1">
    <location>
        <begin position="35"/>
        <end position="71"/>
    </location>
</feature>
<evidence type="ECO:0000313" key="2">
    <source>
        <dbReference type="EMBL" id="MDH6182411.1"/>
    </source>
</evidence>
<feature type="region of interest" description="Disordered" evidence="1">
    <location>
        <begin position="1"/>
        <end position="22"/>
    </location>
</feature>
<name>A0ABT6KRE4_9MICO</name>
<keyword evidence="3" id="KW-1185">Reference proteome</keyword>
<organism evidence="2 3">
    <name type="scientific">Antiquaquibacter oligotrophicus</name>
    <dbReference type="NCBI Taxonomy" id="2880260"/>
    <lineage>
        <taxon>Bacteria</taxon>
        <taxon>Bacillati</taxon>
        <taxon>Actinomycetota</taxon>
        <taxon>Actinomycetes</taxon>
        <taxon>Micrococcales</taxon>
        <taxon>Microbacteriaceae</taxon>
        <taxon>Antiquaquibacter</taxon>
    </lineage>
</organism>